<name>A0ABV6L6E3_9SPHI</name>
<feature type="transmembrane region" description="Helical" evidence="1">
    <location>
        <begin position="254"/>
        <end position="272"/>
    </location>
</feature>
<evidence type="ECO:0000259" key="2">
    <source>
        <dbReference type="Pfam" id="PF01757"/>
    </source>
</evidence>
<feature type="transmembrane region" description="Helical" evidence="1">
    <location>
        <begin position="292"/>
        <end position="313"/>
    </location>
</feature>
<gene>
    <name evidence="3" type="ORF">ACFFGT_12510</name>
</gene>
<feature type="transmembrane region" description="Helical" evidence="1">
    <location>
        <begin position="186"/>
        <end position="204"/>
    </location>
</feature>
<feature type="transmembrane region" description="Helical" evidence="1">
    <location>
        <begin position="334"/>
        <end position="354"/>
    </location>
</feature>
<protein>
    <submittedName>
        <fullName evidence="3">Acyltransferase family protein</fullName>
    </submittedName>
</protein>
<feature type="transmembrane region" description="Helical" evidence="1">
    <location>
        <begin position="62"/>
        <end position="87"/>
    </location>
</feature>
<dbReference type="Pfam" id="PF01757">
    <property type="entry name" value="Acyl_transf_3"/>
    <property type="match status" value="1"/>
</dbReference>
<dbReference type="PANTHER" id="PTHR36927">
    <property type="entry name" value="BLR4337 PROTEIN"/>
    <property type="match status" value="1"/>
</dbReference>
<keyword evidence="3" id="KW-0012">Acyltransferase</keyword>
<evidence type="ECO:0000313" key="3">
    <source>
        <dbReference type="EMBL" id="MFC0515031.1"/>
    </source>
</evidence>
<feature type="transmembrane region" description="Helical" evidence="1">
    <location>
        <begin position="21"/>
        <end position="42"/>
    </location>
</feature>
<feature type="transmembrane region" description="Helical" evidence="1">
    <location>
        <begin position="148"/>
        <end position="174"/>
    </location>
</feature>
<reference evidence="3 4" key="1">
    <citation type="submission" date="2024-09" db="EMBL/GenBank/DDBJ databases">
        <authorList>
            <person name="Sun Q."/>
            <person name="Mori K."/>
        </authorList>
    </citation>
    <scope>NUCLEOTIDE SEQUENCE [LARGE SCALE GENOMIC DNA]</scope>
    <source>
        <strain evidence="3 4">NCAIM B.02415</strain>
    </source>
</reference>
<keyword evidence="3" id="KW-0808">Transferase</keyword>
<keyword evidence="4" id="KW-1185">Reference proteome</keyword>
<feature type="transmembrane region" description="Helical" evidence="1">
    <location>
        <begin position="224"/>
        <end position="242"/>
    </location>
</feature>
<evidence type="ECO:0000313" key="4">
    <source>
        <dbReference type="Proteomes" id="UP001589828"/>
    </source>
</evidence>
<feature type="transmembrane region" description="Helical" evidence="1">
    <location>
        <begin position="108"/>
        <end position="128"/>
    </location>
</feature>
<dbReference type="GO" id="GO:0016746">
    <property type="term" value="F:acyltransferase activity"/>
    <property type="evidence" value="ECO:0007669"/>
    <property type="project" value="UniProtKB-KW"/>
</dbReference>
<keyword evidence="1" id="KW-0472">Membrane</keyword>
<accession>A0ABV6L6E3</accession>
<sequence>MQLTGTPPVENNVKYSAASKLLYIDNLKIALTILVVLHHAFITYGAPGGWYFTDKTTHTGALIPMTLFVAVNQSFFMGFFFFISAYFSASSLQKKGAARFTVDRLKRLGIPLLFYSFILSPVLSYIVYRFADGHQITYLQYLSGFDGWINFGVLWFVAALLLFSLVFVLISALVKPQKPGAGKAPSALAIVLFAAGLGMASYSVRIVFPVGWVLKPVGFQLGHFPQYIAMFWVGVIASRNNWLSGFDIKTGRLFAWLAAFMILVMFPVLYFVKESTHSSIESLSGQGHWQSLMYACWEQLTGVFIMAALLIIAKHRWSGQSILGKSMSRAAFGVYIFHPLVLISLSVIAIGWPIDPGFKLLIVGPLAVAGSFLLSLILVKIPGVNKII</sequence>
<organism evidence="3 4">
    <name type="scientific">Mucilaginibacter angelicae</name>
    <dbReference type="NCBI Taxonomy" id="869718"/>
    <lineage>
        <taxon>Bacteria</taxon>
        <taxon>Pseudomonadati</taxon>
        <taxon>Bacteroidota</taxon>
        <taxon>Sphingobacteriia</taxon>
        <taxon>Sphingobacteriales</taxon>
        <taxon>Sphingobacteriaceae</taxon>
        <taxon>Mucilaginibacter</taxon>
    </lineage>
</organism>
<dbReference type="Proteomes" id="UP001589828">
    <property type="component" value="Unassembled WGS sequence"/>
</dbReference>
<proteinExistence type="predicted"/>
<dbReference type="PANTHER" id="PTHR36927:SF4">
    <property type="entry name" value="BLR5718 PROTEIN"/>
    <property type="match status" value="1"/>
</dbReference>
<dbReference type="InterPro" id="IPR050623">
    <property type="entry name" value="Glucan_succinyl_AcylTrfase"/>
</dbReference>
<feature type="transmembrane region" description="Helical" evidence="1">
    <location>
        <begin position="360"/>
        <end position="379"/>
    </location>
</feature>
<comment type="caution">
    <text evidence="3">The sequence shown here is derived from an EMBL/GenBank/DDBJ whole genome shotgun (WGS) entry which is preliminary data.</text>
</comment>
<dbReference type="InterPro" id="IPR002656">
    <property type="entry name" value="Acyl_transf_3_dom"/>
</dbReference>
<keyword evidence="1" id="KW-1133">Transmembrane helix</keyword>
<evidence type="ECO:0000256" key="1">
    <source>
        <dbReference type="SAM" id="Phobius"/>
    </source>
</evidence>
<dbReference type="EMBL" id="JBHLTS010000022">
    <property type="protein sequence ID" value="MFC0515031.1"/>
    <property type="molecule type" value="Genomic_DNA"/>
</dbReference>
<keyword evidence="1" id="KW-0812">Transmembrane</keyword>
<feature type="domain" description="Acyltransferase 3" evidence="2">
    <location>
        <begin position="22"/>
        <end position="376"/>
    </location>
</feature>